<evidence type="ECO:0000256" key="6">
    <source>
        <dbReference type="ARBA" id="ARBA00023315"/>
    </source>
</evidence>
<evidence type="ECO:0000256" key="5">
    <source>
        <dbReference type="ARBA" id="ARBA00022840"/>
    </source>
</evidence>
<evidence type="ECO:0000256" key="4">
    <source>
        <dbReference type="ARBA" id="ARBA00022777"/>
    </source>
</evidence>
<evidence type="ECO:0000256" key="10">
    <source>
        <dbReference type="SAM" id="MobiDB-lite"/>
    </source>
</evidence>
<dbReference type="GO" id="GO:0036431">
    <property type="term" value="F:dCMP kinase activity"/>
    <property type="evidence" value="ECO:0007669"/>
    <property type="project" value="InterPro"/>
</dbReference>
<keyword evidence="9" id="KW-0963">Cytoplasm</keyword>
<dbReference type="Proteomes" id="UP001055025">
    <property type="component" value="Unassembled WGS sequence"/>
</dbReference>
<evidence type="ECO:0000259" key="11">
    <source>
        <dbReference type="SMART" id="SM00563"/>
    </source>
</evidence>
<proteinExistence type="inferred from homology"/>
<dbReference type="RefSeq" id="WP_265590740.1">
    <property type="nucleotide sequence ID" value="NZ_BQKC01000001.1"/>
</dbReference>
<dbReference type="GO" id="GO:0006654">
    <property type="term" value="P:phosphatidic acid biosynthetic process"/>
    <property type="evidence" value="ECO:0007669"/>
    <property type="project" value="TreeGrafter"/>
</dbReference>
<dbReference type="EC" id="2.7.4.25" evidence="9"/>
<dbReference type="CDD" id="cd02020">
    <property type="entry name" value="CMPK"/>
    <property type="match status" value="1"/>
</dbReference>
<evidence type="ECO:0000256" key="3">
    <source>
        <dbReference type="ARBA" id="ARBA00022741"/>
    </source>
</evidence>
<comment type="catalytic activity">
    <reaction evidence="7 9">
        <text>dCMP + ATP = dCDP + ADP</text>
        <dbReference type="Rhea" id="RHEA:25094"/>
        <dbReference type="ChEBI" id="CHEBI:30616"/>
        <dbReference type="ChEBI" id="CHEBI:57566"/>
        <dbReference type="ChEBI" id="CHEBI:58593"/>
        <dbReference type="ChEBI" id="CHEBI:456216"/>
        <dbReference type="EC" id="2.7.4.25"/>
    </reaction>
</comment>
<name>A0AAV5B326_9ACTN</name>
<gene>
    <name evidence="9" type="primary">cmk</name>
    <name evidence="12" type="ORF">ATOP_08710</name>
</gene>
<keyword evidence="4 9" id="KW-0418">Kinase</keyword>
<comment type="caution">
    <text evidence="12">The sequence shown here is derived from an EMBL/GenBank/DDBJ whole genome shotgun (WGS) entry which is preliminary data.</text>
</comment>
<dbReference type="InterPro" id="IPR011994">
    <property type="entry name" value="Cytidylate_kinase_dom"/>
</dbReference>
<dbReference type="Pfam" id="PF01553">
    <property type="entry name" value="Acyltransferase"/>
    <property type="match status" value="1"/>
</dbReference>
<dbReference type="SUPFAM" id="SSF69593">
    <property type="entry name" value="Glycerol-3-phosphate (1)-acyltransferase"/>
    <property type="match status" value="1"/>
</dbReference>
<evidence type="ECO:0000313" key="13">
    <source>
        <dbReference type="Proteomes" id="UP001055025"/>
    </source>
</evidence>
<dbReference type="EMBL" id="BQKC01000001">
    <property type="protein sequence ID" value="GJM55216.1"/>
    <property type="molecule type" value="Genomic_DNA"/>
</dbReference>
<keyword evidence="13" id="KW-1185">Reference proteome</keyword>
<organism evidence="12 13">
    <name type="scientific">Granulimonas faecalis</name>
    <dbReference type="NCBI Taxonomy" id="2894155"/>
    <lineage>
        <taxon>Bacteria</taxon>
        <taxon>Bacillati</taxon>
        <taxon>Actinomycetota</taxon>
        <taxon>Coriobacteriia</taxon>
        <taxon>Coriobacteriales</taxon>
        <taxon>Kribbibacteriaceae</taxon>
        <taxon>Granulimonas</taxon>
    </lineage>
</organism>
<keyword evidence="5 9" id="KW-0067">ATP-binding</keyword>
<evidence type="ECO:0000256" key="7">
    <source>
        <dbReference type="ARBA" id="ARBA00047615"/>
    </source>
</evidence>
<dbReference type="GO" id="GO:0005737">
    <property type="term" value="C:cytoplasm"/>
    <property type="evidence" value="ECO:0007669"/>
    <property type="project" value="UniProtKB-SubCell"/>
</dbReference>
<feature type="compositionally biased region" description="Low complexity" evidence="10">
    <location>
        <begin position="256"/>
        <end position="277"/>
    </location>
</feature>
<dbReference type="CDD" id="cd07989">
    <property type="entry name" value="LPLAT_AGPAT-like"/>
    <property type="match status" value="1"/>
</dbReference>
<dbReference type="PANTHER" id="PTHR10434">
    <property type="entry name" value="1-ACYL-SN-GLYCEROL-3-PHOSPHATE ACYLTRANSFERASE"/>
    <property type="match status" value="1"/>
</dbReference>
<dbReference type="AlphaFoldDB" id="A0AAV5B326"/>
<keyword evidence="2 9" id="KW-0808">Transferase</keyword>
<comment type="catalytic activity">
    <reaction evidence="8 9">
        <text>CMP + ATP = CDP + ADP</text>
        <dbReference type="Rhea" id="RHEA:11600"/>
        <dbReference type="ChEBI" id="CHEBI:30616"/>
        <dbReference type="ChEBI" id="CHEBI:58069"/>
        <dbReference type="ChEBI" id="CHEBI:60377"/>
        <dbReference type="ChEBI" id="CHEBI:456216"/>
        <dbReference type="EC" id="2.7.4.25"/>
    </reaction>
</comment>
<dbReference type="InterPro" id="IPR027417">
    <property type="entry name" value="P-loop_NTPase"/>
</dbReference>
<dbReference type="SMART" id="SM00563">
    <property type="entry name" value="PlsC"/>
    <property type="match status" value="1"/>
</dbReference>
<evidence type="ECO:0000313" key="12">
    <source>
        <dbReference type="EMBL" id="GJM55216.1"/>
    </source>
</evidence>
<dbReference type="InterPro" id="IPR003136">
    <property type="entry name" value="Cytidylate_kin"/>
</dbReference>
<comment type="similarity">
    <text evidence="1 9">Belongs to the cytidylate kinase family. Type 1 subfamily.</text>
</comment>
<dbReference type="PANTHER" id="PTHR10434:SF11">
    <property type="entry name" value="1-ACYL-SN-GLYCEROL-3-PHOSPHATE ACYLTRANSFERASE"/>
    <property type="match status" value="1"/>
</dbReference>
<dbReference type="GO" id="GO:0003841">
    <property type="term" value="F:1-acylglycerol-3-phosphate O-acyltransferase activity"/>
    <property type="evidence" value="ECO:0007669"/>
    <property type="project" value="TreeGrafter"/>
</dbReference>
<keyword evidence="3 9" id="KW-0547">Nucleotide-binding</keyword>
<evidence type="ECO:0000256" key="2">
    <source>
        <dbReference type="ARBA" id="ARBA00022679"/>
    </source>
</evidence>
<comment type="subcellular location">
    <subcellularLocation>
        <location evidence="9">Cytoplasm</location>
    </subcellularLocation>
</comment>
<accession>A0AAV5B326</accession>
<feature type="compositionally biased region" description="Basic and acidic residues" evidence="10">
    <location>
        <begin position="231"/>
        <end position="252"/>
    </location>
</feature>
<dbReference type="Gene3D" id="3.40.50.300">
    <property type="entry name" value="P-loop containing nucleotide triphosphate hydrolases"/>
    <property type="match status" value="1"/>
</dbReference>
<keyword evidence="6" id="KW-0012">Acyltransferase</keyword>
<dbReference type="GO" id="GO:0006220">
    <property type="term" value="P:pyrimidine nucleotide metabolic process"/>
    <property type="evidence" value="ECO:0007669"/>
    <property type="project" value="UniProtKB-UniRule"/>
</dbReference>
<sequence length="522" mass="56524">MIVVIDGPAGSGKSTVARALGRREGLTYLDTGAMYRCVTLAALERGVDPSDACALGALARSVTIAFGPAAEPGGAPTVLLDGRDVTSAIRTAEVDSNVSAVSGVPAVREAMVAQQRAVGAAGDVVAEGRDMGTVVFPDADVKVFLSADAAARARRRTMEREGTDPRTPGAEVRDLALYERICRDILARDAGDEAHAVGALRCADDAVRLDSTSMTADEVVDAVASLVDGARERAAAEAAPKDAPEEAPKAEPEPAPASEAGEGAGKAAKSAKAAGGDAPMRPFHNTWDDYYDHGMAEFPLPSRMVYSAACAVVYGFTRLYWPWRFEDAEPLMEELERRDKGTVVVMNHVSMVEPVICVVMFWRHGLRIRPVFKKEFNRSDLTRWVFTRVGGIPVDRGTADLKAVRRAKRAIQRGESVLIYPEGTRIRDDDGTADIHGGFALIARMAKTDVTPMAVVGARDVTPEGKRLPRPHRVFFKVGRPLRFGALGVKGRREQLDAMERRAMDRVWELRAELRREHPGEW</sequence>
<dbReference type="InterPro" id="IPR002123">
    <property type="entry name" value="Plipid/glycerol_acylTrfase"/>
</dbReference>
<feature type="region of interest" description="Disordered" evidence="10">
    <location>
        <begin position="231"/>
        <end position="277"/>
    </location>
</feature>
<evidence type="ECO:0000256" key="8">
    <source>
        <dbReference type="ARBA" id="ARBA00048478"/>
    </source>
</evidence>
<feature type="binding site" evidence="9">
    <location>
        <begin position="7"/>
        <end position="15"/>
    </location>
    <ligand>
        <name>ATP</name>
        <dbReference type="ChEBI" id="CHEBI:30616"/>
    </ligand>
</feature>
<evidence type="ECO:0000256" key="1">
    <source>
        <dbReference type="ARBA" id="ARBA00009427"/>
    </source>
</evidence>
<dbReference type="HAMAP" id="MF_00238">
    <property type="entry name" value="Cytidyl_kinase_type1"/>
    <property type="match status" value="1"/>
</dbReference>
<protein>
    <recommendedName>
        <fullName evidence="9">Cytidylate kinase</fullName>
        <shortName evidence="9">CK</shortName>
        <ecNumber evidence="9">2.7.4.25</ecNumber>
    </recommendedName>
    <alternativeName>
        <fullName evidence="9">Cytidine monophosphate kinase</fullName>
        <shortName evidence="9">CMP kinase</shortName>
    </alternativeName>
</protein>
<dbReference type="NCBIfam" id="TIGR00017">
    <property type="entry name" value="cmk"/>
    <property type="match status" value="1"/>
</dbReference>
<reference evidence="12" key="1">
    <citation type="journal article" date="2022" name="Int. J. Syst. Evol. Microbiol.">
        <title>Granulimonas faecalis gen. nov., sp. nov., and Leptogranulimonas caecicola gen. nov., sp. nov., novel lactate-producing Atopobiaceae bacteria isolated from mouse intestines, and an emended description of the family Atopobiaceae.</title>
        <authorList>
            <person name="Morinaga K."/>
            <person name="Kusada H."/>
            <person name="Sakamoto S."/>
            <person name="Murakami T."/>
            <person name="Toyoda A."/>
            <person name="Mori H."/>
            <person name="Meng X.Y."/>
            <person name="Takashino M."/>
            <person name="Murotomi K."/>
            <person name="Tamaki H."/>
        </authorList>
    </citation>
    <scope>NUCLEOTIDE SEQUENCE</scope>
    <source>
        <strain evidence="12">OPF53</strain>
    </source>
</reference>
<dbReference type="Pfam" id="PF02224">
    <property type="entry name" value="Cytidylate_kin"/>
    <property type="match status" value="1"/>
</dbReference>
<feature type="domain" description="Phospholipid/glycerol acyltransferase" evidence="11">
    <location>
        <begin position="342"/>
        <end position="458"/>
    </location>
</feature>
<evidence type="ECO:0000256" key="9">
    <source>
        <dbReference type="HAMAP-Rule" id="MF_00238"/>
    </source>
</evidence>
<dbReference type="GO" id="GO:0005524">
    <property type="term" value="F:ATP binding"/>
    <property type="evidence" value="ECO:0007669"/>
    <property type="project" value="UniProtKB-UniRule"/>
</dbReference>
<dbReference type="SUPFAM" id="SSF52540">
    <property type="entry name" value="P-loop containing nucleoside triphosphate hydrolases"/>
    <property type="match status" value="1"/>
</dbReference>